<dbReference type="Gene3D" id="3.30.1300.30">
    <property type="entry name" value="GSPII I/J protein-like"/>
    <property type="match status" value="1"/>
</dbReference>
<comment type="similarity">
    <text evidence="2 9">Belongs to the GSP I family.</text>
</comment>
<dbReference type="Pfam" id="PF07963">
    <property type="entry name" value="N_methyl"/>
    <property type="match status" value="1"/>
</dbReference>
<evidence type="ECO:0000313" key="12">
    <source>
        <dbReference type="Proteomes" id="UP000193136"/>
    </source>
</evidence>
<dbReference type="InterPro" id="IPR045584">
    <property type="entry name" value="Pilin-like"/>
</dbReference>
<dbReference type="Proteomes" id="UP000193136">
    <property type="component" value="Unassembled WGS sequence"/>
</dbReference>
<sequence>MAPPLKERGIFVQDARRGVAAATSHKRRTRPDAEMGEKNRSHALPLKERGVFVQIKKAEDARGGVATATSHKSRPQADAELGEKNRSHAAGFTLLEVMIALAIIGVALVALLGLAQRSISTNQRLQQITRATLLAQSKMAEVETGIGNDGSDGEGTFTEPDDAFSWTVRSSETPVEGVRQVEVTVFWGREEKNESVHLISFLQRGGAG</sequence>
<dbReference type="EMBL" id="NAAD01000003">
    <property type="protein sequence ID" value="ORJ62544.1"/>
    <property type="molecule type" value="Genomic_DNA"/>
</dbReference>
<dbReference type="NCBIfam" id="TIGR02532">
    <property type="entry name" value="IV_pilin_GFxxxE"/>
    <property type="match status" value="1"/>
</dbReference>
<keyword evidence="8 9" id="KW-0472">Membrane</keyword>
<feature type="compositionally biased region" description="Basic and acidic residues" evidence="10">
    <location>
        <begin position="30"/>
        <end position="43"/>
    </location>
</feature>
<evidence type="ECO:0000256" key="2">
    <source>
        <dbReference type="ARBA" id="ARBA00008358"/>
    </source>
</evidence>
<evidence type="ECO:0000313" key="11">
    <source>
        <dbReference type="EMBL" id="ORJ62544.1"/>
    </source>
</evidence>
<feature type="region of interest" description="Disordered" evidence="10">
    <location>
        <begin position="16"/>
        <end position="43"/>
    </location>
</feature>
<protein>
    <recommendedName>
        <fullName evidence="9">Type II secretion system protein I</fullName>
        <shortName evidence="9">T2SS minor pseudopilin I</shortName>
    </recommendedName>
</protein>
<dbReference type="STRING" id="1969733.B5V00_04485"/>
<name>A0A1X0YC28_9BACT</name>
<dbReference type="GO" id="GO:0015627">
    <property type="term" value="C:type II protein secretion system complex"/>
    <property type="evidence" value="ECO:0007669"/>
    <property type="project" value="UniProtKB-UniRule"/>
</dbReference>
<dbReference type="GO" id="GO:0015628">
    <property type="term" value="P:protein secretion by the type II secretion system"/>
    <property type="evidence" value="ECO:0007669"/>
    <property type="project" value="UniProtKB-UniRule"/>
</dbReference>
<evidence type="ECO:0000256" key="3">
    <source>
        <dbReference type="ARBA" id="ARBA00022475"/>
    </source>
</evidence>
<evidence type="ECO:0000256" key="7">
    <source>
        <dbReference type="ARBA" id="ARBA00022989"/>
    </source>
</evidence>
<keyword evidence="12" id="KW-1185">Reference proteome</keyword>
<keyword evidence="6 9" id="KW-0812">Transmembrane</keyword>
<proteinExistence type="inferred from homology"/>
<dbReference type="PROSITE" id="PS00409">
    <property type="entry name" value="PROKAR_NTER_METHYL"/>
    <property type="match status" value="1"/>
</dbReference>
<evidence type="ECO:0000256" key="5">
    <source>
        <dbReference type="ARBA" id="ARBA00022519"/>
    </source>
</evidence>
<dbReference type="AlphaFoldDB" id="A0A1X0YC28"/>
<keyword evidence="4 9" id="KW-0488">Methylation</keyword>
<dbReference type="PANTHER" id="PTHR38779:SF2">
    <property type="entry name" value="TYPE II SECRETION SYSTEM PROTEIN I-RELATED"/>
    <property type="match status" value="1"/>
</dbReference>
<evidence type="ECO:0000256" key="9">
    <source>
        <dbReference type="RuleBase" id="RU368030"/>
    </source>
</evidence>
<comment type="subcellular location">
    <subcellularLocation>
        <location evidence="1 9">Cell inner membrane</location>
        <topology evidence="1 9">Single-pass membrane protein</topology>
    </subcellularLocation>
</comment>
<keyword evidence="3" id="KW-1003">Cell membrane</keyword>
<dbReference type="NCBIfam" id="TIGR01707">
    <property type="entry name" value="gspI"/>
    <property type="match status" value="1"/>
</dbReference>
<comment type="subunit">
    <text evidence="9">Type II secretion is composed of four main components: the outer membrane complex, the inner membrane complex, the cytoplasmic secretion ATPase and the periplasm-spanning pseudopilus.</text>
</comment>
<keyword evidence="5 9" id="KW-0997">Cell inner membrane</keyword>
<dbReference type="GO" id="GO:0005886">
    <property type="term" value="C:plasma membrane"/>
    <property type="evidence" value="ECO:0007669"/>
    <property type="project" value="UniProtKB-SubCell"/>
</dbReference>
<dbReference type="InterPro" id="IPR012902">
    <property type="entry name" value="N_methyl_site"/>
</dbReference>
<comment type="function">
    <text evidence="9">Component of the type II secretion system required for the energy-dependent secretion of extracellular factors such as proteases and toxins from the periplasm.</text>
</comment>
<evidence type="ECO:0000256" key="10">
    <source>
        <dbReference type="SAM" id="MobiDB-lite"/>
    </source>
</evidence>
<evidence type="ECO:0000256" key="4">
    <source>
        <dbReference type="ARBA" id="ARBA00022481"/>
    </source>
</evidence>
<comment type="caution">
    <text evidence="11">The sequence shown here is derived from an EMBL/GenBank/DDBJ whole genome shotgun (WGS) entry which is preliminary data.</text>
</comment>
<gene>
    <name evidence="11" type="ORF">B5V00_04485</name>
</gene>
<evidence type="ECO:0000256" key="1">
    <source>
        <dbReference type="ARBA" id="ARBA00004377"/>
    </source>
</evidence>
<dbReference type="InterPro" id="IPR010052">
    <property type="entry name" value="T2SS_protein-GspI"/>
</dbReference>
<feature type="transmembrane region" description="Helical" evidence="9">
    <location>
        <begin position="94"/>
        <end position="115"/>
    </location>
</feature>
<keyword evidence="7 9" id="KW-1133">Transmembrane helix</keyword>
<reference evidence="11 12" key="1">
    <citation type="submission" date="2017-03" db="EMBL/GenBank/DDBJ databases">
        <title>Genome sequence of Geothermobacter sp. EPR-M, Deep-Sea Iron Reducer.</title>
        <authorList>
            <person name="Tully B."/>
            <person name="Savalia P."/>
            <person name="Abuyen K."/>
            <person name="Baughan C."/>
            <person name="Romero E."/>
            <person name="Ronkowski C."/>
            <person name="Torres B."/>
            <person name="Tremblay J."/>
            <person name="Trujillo A."/>
            <person name="Tyler M."/>
            <person name="Perez-Rodriguez I."/>
            <person name="Amend J."/>
        </authorList>
    </citation>
    <scope>NUCLEOTIDE SEQUENCE [LARGE SCALE GENOMIC DNA]</scope>
    <source>
        <strain evidence="11 12">EPR-M</strain>
    </source>
</reference>
<evidence type="ECO:0000256" key="8">
    <source>
        <dbReference type="ARBA" id="ARBA00023136"/>
    </source>
</evidence>
<organism evidence="11 12">
    <name type="scientific">Geothermobacter hydrogeniphilus</name>
    <dbReference type="NCBI Taxonomy" id="1969733"/>
    <lineage>
        <taxon>Bacteria</taxon>
        <taxon>Pseudomonadati</taxon>
        <taxon>Thermodesulfobacteriota</taxon>
        <taxon>Desulfuromonadia</taxon>
        <taxon>Desulfuromonadales</taxon>
        <taxon>Geothermobacteraceae</taxon>
        <taxon>Geothermobacter</taxon>
    </lineage>
</organism>
<accession>A0A1X0YC28</accession>
<dbReference type="PANTHER" id="PTHR38779">
    <property type="entry name" value="TYPE II SECRETION SYSTEM PROTEIN I-RELATED"/>
    <property type="match status" value="1"/>
</dbReference>
<dbReference type="SUPFAM" id="SSF54523">
    <property type="entry name" value="Pili subunits"/>
    <property type="match status" value="2"/>
</dbReference>
<evidence type="ECO:0000256" key="6">
    <source>
        <dbReference type="ARBA" id="ARBA00022692"/>
    </source>
</evidence>
<feature type="region of interest" description="Disordered" evidence="10">
    <location>
        <begin position="63"/>
        <end position="83"/>
    </location>
</feature>
<comment type="PTM">
    <text evidence="9">Cleaved by prepilin peptidase.</text>
</comment>
<dbReference type="OrthoDB" id="5405763at2"/>